<evidence type="ECO:0000313" key="5">
    <source>
        <dbReference type="Proteomes" id="UP000698173"/>
    </source>
</evidence>
<proteinExistence type="predicted"/>
<accession>A0A921FWF9</accession>
<feature type="transmembrane region" description="Helical" evidence="1">
    <location>
        <begin position="5"/>
        <end position="21"/>
    </location>
</feature>
<organism evidence="4 5">
    <name type="scientific">Sporosarcina psychrophila</name>
    <name type="common">Bacillus psychrophilus</name>
    <dbReference type="NCBI Taxonomy" id="1476"/>
    <lineage>
        <taxon>Bacteria</taxon>
        <taxon>Bacillati</taxon>
        <taxon>Bacillota</taxon>
        <taxon>Bacilli</taxon>
        <taxon>Bacillales</taxon>
        <taxon>Caryophanaceae</taxon>
        <taxon>Sporosarcina</taxon>
    </lineage>
</organism>
<dbReference type="PANTHER" id="PTHR31157:SF26">
    <property type="entry name" value="SCP-LIKE EXTRACELLULAR PROTEIN"/>
    <property type="match status" value="1"/>
</dbReference>
<feature type="domain" description="CAP-associated" evidence="3">
    <location>
        <begin position="67"/>
        <end position="203"/>
    </location>
</feature>
<reference evidence="4" key="2">
    <citation type="submission" date="2021-09" db="EMBL/GenBank/DDBJ databases">
        <authorList>
            <person name="Gilroy R."/>
        </authorList>
    </citation>
    <scope>NUCLEOTIDE SEQUENCE</scope>
    <source>
        <strain evidence="4">CHK171-7178</strain>
    </source>
</reference>
<sequence>MKVIWKIIILLIIVLVGFYIIDDRVKENKPLESPVKHGTAIPVPGKGVGMPLPQEERPESGISLFVGKSIEVLIEQWGEPDRVEPSDYGYDWWIYNKEQQLMVGVTEGKVNQVYTADLSSDVQPFEIGQDVKDIYRFTIVESEVGVQIEENEYTFTLNSDDVKNRLLIKYENVYAQLYIDDVDGELEAIRFIDPITLVLHQPYDMSYMGEIVSADRPSSSMQMEVDRGMERQIFELTNLYRKNHGLQKVLSDYNLTVAAQQHSEDMALENYFSHESPMTGNLSDRLEEVGIDYRKARENIAFNYVDAIEAVHGWLNSPAHRTVLLEKDFSHLGTGAYGKYYTQVFVRMPIEEKRQQ</sequence>
<dbReference type="InterPro" id="IPR029410">
    <property type="entry name" value="CAP_assoc"/>
</dbReference>
<evidence type="ECO:0000256" key="1">
    <source>
        <dbReference type="SAM" id="Phobius"/>
    </source>
</evidence>
<evidence type="ECO:0000313" key="4">
    <source>
        <dbReference type="EMBL" id="HJF30870.1"/>
    </source>
</evidence>
<comment type="caution">
    <text evidence="4">The sequence shown here is derived from an EMBL/GenBank/DDBJ whole genome shotgun (WGS) entry which is preliminary data.</text>
</comment>
<gene>
    <name evidence="4" type="ORF">K8V56_03705</name>
</gene>
<dbReference type="EMBL" id="DYWT01000060">
    <property type="protein sequence ID" value="HJF30870.1"/>
    <property type="molecule type" value="Genomic_DNA"/>
</dbReference>
<keyword evidence="1" id="KW-0812">Transmembrane</keyword>
<dbReference type="Pfam" id="PF00188">
    <property type="entry name" value="CAP"/>
    <property type="match status" value="1"/>
</dbReference>
<dbReference type="InterPro" id="IPR035940">
    <property type="entry name" value="CAP_sf"/>
</dbReference>
<dbReference type="Pfam" id="PF14504">
    <property type="entry name" value="CAP_assoc_N"/>
    <property type="match status" value="1"/>
</dbReference>
<feature type="domain" description="SCP" evidence="2">
    <location>
        <begin position="235"/>
        <end position="344"/>
    </location>
</feature>
<dbReference type="Gene3D" id="3.40.33.10">
    <property type="entry name" value="CAP"/>
    <property type="match status" value="1"/>
</dbReference>
<dbReference type="CDD" id="cd05379">
    <property type="entry name" value="CAP_bacterial"/>
    <property type="match status" value="1"/>
</dbReference>
<dbReference type="AlphaFoldDB" id="A0A921FWF9"/>
<dbReference type="SUPFAM" id="SSF55797">
    <property type="entry name" value="PR-1-like"/>
    <property type="match status" value="1"/>
</dbReference>
<dbReference type="InterPro" id="IPR014044">
    <property type="entry name" value="CAP_dom"/>
</dbReference>
<evidence type="ECO:0000259" key="3">
    <source>
        <dbReference type="Pfam" id="PF14504"/>
    </source>
</evidence>
<keyword evidence="1" id="KW-1133">Transmembrane helix</keyword>
<name>A0A921FWF9_SPOPS</name>
<keyword evidence="1" id="KW-0472">Membrane</keyword>
<dbReference type="Proteomes" id="UP000698173">
    <property type="component" value="Unassembled WGS sequence"/>
</dbReference>
<dbReference type="PANTHER" id="PTHR31157">
    <property type="entry name" value="SCP DOMAIN-CONTAINING PROTEIN"/>
    <property type="match status" value="1"/>
</dbReference>
<evidence type="ECO:0000259" key="2">
    <source>
        <dbReference type="Pfam" id="PF00188"/>
    </source>
</evidence>
<protein>
    <submittedName>
        <fullName evidence="4">CAP domain-containing protein</fullName>
    </submittedName>
</protein>
<reference evidence="4" key="1">
    <citation type="journal article" date="2021" name="PeerJ">
        <title>Extensive microbial diversity within the chicken gut microbiome revealed by metagenomics and culture.</title>
        <authorList>
            <person name="Gilroy R."/>
            <person name="Ravi A."/>
            <person name="Getino M."/>
            <person name="Pursley I."/>
            <person name="Horton D.L."/>
            <person name="Alikhan N.F."/>
            <person name="Baker D."/>
            <person name="Gharbi K."/>
            <person name="Hall N."/>
            <person name="Watson M."/>
            <person name="Adriaenssens E.M."/>
            <person name="Foster-Nyarko E."/>
            <person name="Jarju S."/>
            <person name="Secka A."/>
            <person name="Antonio M."/>
            <person name="Oren A."/>
            <person name="Chaudhuri R.R."/>
            <person name="La Ragione R."/>
            <person name="Hildebrand F."/>
            <person name="Pallen M.J."/>
        </authorList>
    </citation>
    <scope>NUCLEOTIDE SEQUENCE</scope>
    <source>
        <strain evidence="4">CHK171-7178</strain>
    </source>
</reference>